<dbReference type="AlphaFoldDB" id="A0A3P6F900"/>
<organism evidence="1">
    <name type="scientific">Brassica oleracea</name>
    <name type="common">Wild cabbage</name>
    <dbReference type="NCBI Taxonomy" id="3712"/>
    <lineage>
        <taxon>Eukaryota</taxon>
        <taxon>Viridiplantae</taxon>
        <taxon>Streptophyta</taxon>
        <taxon>Embryophyta</taxon>
        <taxon>Tracheophyta</taxon>
        <taxon>Spermatophyta</taxon>
        <taxon>Magnoliopsida</taxon>
        <taxon>eudicotyledons</taxon>
        <taxon>Gunneridae</taxon>
        <taxon>Pentapetalae</taxon>
        <taxon>rosids</taxon>
        <taxon>malvids</taxon>
        <taxon>Brassicales</taxon>
        <taxon>Brassicaceae</taxon>
        <taxon>Brassiceae</taxon>
        <taxon>Brassica</taxon>
    </lineage>
</organism>
<dbReference type="EMBL" id="LR031878">
    <property type="protein sequence ID" value="VDD48710.1"/>
    <property type="molecule type" value="Genomic_DNA"/>
</dbReference>
<reference evidence="1" key="1">
    <citation type="submission" date="2018-11" db="EMBL/GenBank/DDBJ databases">
        <authorList>
            <consortium name="Genoscope - CEA"/>
            <person name="William W."/>
        </authorList>
    </citation>
    <scope>NUCLEOTIDE SEQUENCE</scope>
</reference>
<protein>
    <submittedName>
        <fullName evidence="1">Uncharacterized protein</fullName>
    </submittedName>
</protein>
<proteinExistence type="predicted"/>
<accession>A0A3P6F900</accession>
<sequence length="43" mass="4696">MDDYPTPVGIGDDLSSIRSNIVEALDQFGFHGYKDIISYSSAT</sequence>
<name>A0A3P6F900_BRAOL</name>
<gene>
    <name evidence="1" type="ORF">BOLC1T01099H</name>
</gene>
<evidence type="ECO:0000313" key="1">
    <source>
        <dbReference type="EMBL" id="VDD48710.1"/>
    </source>
</evidence>